<evidence type="ECO:0000313" key="3">
    <source>
        <dbReference type="EMBL" id="MBI3129617.1"/>
    </source>
</evidence>
<evidence type="ECO:0000256" key="1">
    <source>
        <dbReference type="ARBA" id="ARBA00022737"/>
    </source>
</evidence>
<accession>A0A932I4J1</accession>
<dbReference type="InterPro" id="IPR000033">
    <property type="entry name" value="LDLR_classB_rpt"/>
</dbReference>
<reference evidence="3" key="1">
    <citation type="submission" date="2020-07" db="EMBL/GenBank/DDBJ databases">
        <title>Huge and variable diversity of episymbiotic CPR bacteria and DPANN archaea in groundwater ecosystems.</title>
        <authorList>
            <person name="He C.Y."/>
            <person name="Keren R."/>
            <person name="Whittaker M."/>
            <person name="Farag I.F."/>
            <person name="Doudna J."/>
            <person name="Cate J.H.D."/>
            <person name="Banfield J.F."/>
        </authorList>
    </citation>
    <scope>NUCLEOTIDE SEQUENCE</scope>
    <source>
        <strain evidence="3">NC_groundwater_763_Ag_S-0.2um_68_21</strain>
    </source>
</reference>
<dbReference type="Proteomes" id="UP000782312">
    <property type="component" value="Unassembled WGS sequence"/>
</dbReference>
<dbReference type="PROSITE" id="PS51352">
    <property type="entry name" value="THIOREDOXIN_2"/>
    <property type="match status" value="1"/>
</dbReference>
<dbReference type="InterPro" id="IPR036249">
    <property type="entry name" value="Thioredoxin-like_sf"/>
</dbReference>
<dbReference type="SUPFAM" id="SSF52833">
    <property type="entry name" value="Thioredoxin-like"/>
    <property type="match status" value="1"/>
</dbReference>
<feature type="domain" description="Thioredoxin" evidence="2">
    <location>
        <begin position="1"/>
        <end position="147"/>
    </location>
</feature>
<evidence type="ECO:0000259" key="2">
    <source>
        <dbReference type="PROSITE" id="PS51352"/>
    </source>
</evidence>
<sequence length="490" mass="52852">MEKQVRAPDVAHPGLRWFNVPAPLSLRDLAGRLVILDFWTFCCINCMHILPILRRVEEAFPREVAVIGVHSPKFAAEKDPDNVARAIARYGIVHPVVHDPECRIWRSYAVRAWPTLVFVSPDGYVLGAHSGEPDPDALLRGLSQVVDQMRSAGHAAPGALPLAPVPPAGGRFAFPGKLRPLRGGEKAWALCDSGHHQIAVLDDAGRDRGRAGSGEPGWRDGEMGEARFQSPQGLAADDAAIYVADTWNHRIRRIDRESGRVTTLAGTGARGLALGGPAPGLQTALASPWDLEVRGTRLFFANAGTHQLGVVDLARGTAERLAGSGAEALVDGPAAEAALAQPSGLALDPHGERLYFVDSETSSVRYVSLNGRPEVHTLAGKGLFDFGHENGPLDRALFQHPLGIAWLEGGGGRLLVADSYNGALRVVDLRRQWASDLDDGFDCADPVCLPAGEPAGAAVDTPERVFMVDTNNHRILEYLVRERTYRTWSQ</sequence>
<gene>
    <name evidence="3" type="ORF">HYZ11_18565</name>
</gene>
<organism evidence="3 4">
    <name type="scientific">Tectimicrobiota bacterium</name>
    <dbReference type="NCBI Taxonomy" id="2528274"/>
    <lineage>
        <taxon>Bacteria</taxon>
        <taxon>Pseudomonadati</taxon>
        <taxon>Nitrospinota/Tectimicrobiota group</taxon>
        <taxon>Candidatus Tectimicrobiota</taxon>
    </lineage>
</organism>
<dbReference type="InterPro" id="IPR001258">
    <property type="entry name" value="NHL_repeat"/>
</dbReference>
<comment type="caution">
    <text evidence="3">The sequence shown here is derived from an EMBL/GenBank/DDBJ whole genome shotgun (WGS) entry which is preliminary data.</text>
</comment>
<dbReference type="Pfam" id="PF01436">
    <property type="entry name" value="NHL"/>
    <property type="match status" value="1"/>
</dbReference>
<dbReference type="SUPFAM" id="SSF63825">
    <property type="entry name" value="YWTD domain"/>
    <property type="match status" value="1"/>
</dbReference>
<proteinExistence type="predicted"/>
<name>A0A932I4J1_UNCTE</name>
<protein>
    <submittedName>
        <fullName evidence="3">Redoxin domain-containing protein</fullName>
    </submittedName>
</protein>
<dbReference type="Gene3D" id="2.120.10.30">
    <property type="entry name" value="TolB, C-terminal domain"/>
    <property type="match status" value="2"/>
</dbReference>
<dbReference type="Gene3D" id="3.40.30.10">
    <property type="entry name" value="Glutaredoxin"/>
    <property type="match status" value="1"/>
</dbReference>
<dbReference type="AlphaFoldDB" id="A0A932I4J1"/>
<dbReference type="PANTHER" id="PTHR46388:SF2">
    <property type="entry name" value="NHL REPEAT-CONTAINING PROTEIN 2"/>
    <property type="match status" value="1"/>
</dbReference>
<evidence type="ECO:0000313" key="4">
    <source>
        <dbReference type="Proteomes" id="UP000782312"/>
    </source>
</evidence>
<dbReference type="EMBL" id="JACPUR010000041">
    <property type="protein sequence ID" value="MBI3129617.1"/>
    <property type="molecule type" value="Genomic_DNA"/>
</dbReference>
<keyword evidence="1" id="KW-0677">Repeat</keyword>
<dbReference type="PANTHER" id="PTHR46388">
    <property type="entry name" value="NHL REPEAT-CONTAINING PROTEIN 2"/>
    <property type="match status" value="1"/>
</dbReference>
<dbReference type="InterPro" id="IPR011042">
    <property type="entry name" value="6-blade_b-propeller_TolB-like"/>
</dbReference>
<dbReference type="InterPro" id="IPR012336">
    <property type="entry name" value="Thioredoxin-like_fold"/>
</dbReference>
<dbReference type="Pfam" id="PF13905">
    <property type="entry name" value="Thioredoxin_8"/>
    <property type="match status" value="1"/>
</dbReference>
<dbReference type="InterPro" id="IPR013766">
    <property type="entry name" value="Thioredoxin_domain"/>
</dbReference>
<dbReference type="SMART" id="SM00135">
    <property type="entry name" value="LY"/>
    <property type="match status" value="1"/>
</dbReference>